<comment type="similarity">
    <text evidence="5">Belongs to the class-II pyridoxal-phosphate-dependent aminotransferase family. MalY/PatB cystathionine beta-lyase subfamily.</text>
</comment>
<dbReference type="InterPro" id="IPR004839">
    <property type="entry name" value="Aminotransferase_I/II_large"/>
</dbReference>
<feature type="domain" description="Aminotransferase class I/classII large" evidence="6">
    <location>
        <begin position="36"/>
        <end position="381"/>
    </location>
</feature>
<dbReference type="PANTHER" id="PTHR43525">
    <property type="entry name" value="PROTEIN MALY"/>
    <property type="match status" value="1"/>
</dbReference>
<keyword evidence="4" id="KW-0456">Lyase</keyword>
<keyword evidence="3" id="KW-0663">Pyridoxal phosphate</keyword>
<comment type="caution">
    <text evidence="7">The sequence shown here is derived from an EMBL/GenBank/DDBJ whole genome shotgun (WGS) entry which is preliminary data.</text>
</comment>
<dbReference type="Proteomes" id="UP001652432">
    <property type="component" value="Unassembled WGS sequence"/>
</dbReference>
<dbReference type="Gene3D" id="3.90.1150.10">
    <property type="entry name" value="Aspartate Aminotransferase, domain 1"/>
    <property type="match status" value="1"/>
</dbReference>
<dbReference type="RefSeq" id="WP_262575429.1">
    <property type="nucleotide sequence ID" value="NZ_JAOQKJ010000011.1"/>
</dbReference>
<evidence type="ECO:0000313" key="7">
    <source>
        <dbReference type="EMBL" id="MCU6745387.1"/>
    </source>
</evidence>
<accession>A0ABT2T560</accession>
<dbReference type="InterPro" id="IPR015424">
    <property type="entry name" value="PyrdxlP-dep_Trfase"/>
</dbReference>
<dbReference type="InterPro" id="IPR027619">
    <property type="entry name" value="C-S_lyase_PatB-like"/>
</dbReference>
<evidence type="ECO:0000259" key="6">
    <source>
        <dbReference type="Pfam" id="PF00155"/>
    </source>
</evidence>
<sequence length="389" mass="44749">MMYSFDADIDRRNTDSSKWDDIPYSVEADDMLPMWTADMDFACPKAIMDAIQKRMEHPIFGYMKMPERYQKSIIQWHKTRLHQELSFEEIVPVASVLGGVSMAIQAFTEKGDSILISAPGYHAFENAVNHNERTLVPSPLKRSGDFWYMDFELMEKQMSEERVTMFILCSPHNPTGRIWSREELSQLIDLCFRYQVYLLSDEIHADMTLTHSFTPLFGTGNEKAREIGIALYSPTKTFNIAGLCTAYAIMKNKELRQRFQKKLLASGLKVKNTLGIEAMIGGYENGGEWVDALQSYLLSNAEYAVDYIKKYIPAIHAYVPEATYFLWLDFRETGLSQDEIIDKIVNEAHIAVTRGDEFIEGGESFVRMVCACPRFRLEEAMLRLRKTFS</sequence>
<name>A0ABT2T560_9FIRM</name>
<keyword evidence="7" id="KW-0808">Transferase</keyword>
<dbReference type="Gene3D" id="3.40.640.10">
    <property type="entry name" value="Type I PLP-dependent aspartate aminotransferase-like (Major domain)"/>
    <property type="match status" value="1"/>
</dbReference>
<evidence type="ECO:0000256" key="3">
    <source>
        <dbReference type="ARBA" id="ARBA00022898"/>
    </source>
</evidence>
<proteinExistence type="inferred from homology"/>
<protein>
    <recommendedName>
        <fullName evidence="2">cysteine-S-conjugate beta-lyase</fullName>
        <ecNumber evidence="2">4.4.1.13</ecNumber>
    </recommendedName>
</protein>
<dbReference type="NCBIfam" id="TIGR04350">
    <property type="entry name" value="C_S_lyase_PatB"/>
    <property type="match status" value="1"/>
</dbReference>
<gene>
    <name evidence="7" type="ORF">OCV77_12960</name>
</gene>
<dbReference type="GO" id="GO:0008483">
    <property type="term" value="F:transaminase activity"/>
    <property type="evidence" value="ECO:0007669"/>
    <property type="project" value="UniProtKB-KW"/>
</dbReference>
<keyword evidence="7" id="KW-0032">Aminotransferase</keyword>
<dbReference type="SUPFAM" id="SSF53383">
    <property type="entry name" value="PLP-dependent transferases"/>
    <property type="match status" value="1"/>
</dbReference>
<dbReference type="EC" id="4.4.1.13" evidence="2"/>
<dbReference type="EMBL" id="JAOQKJ010000011">
    <property type="protein sequence ID" value="MCU6745387.1"/>
    <property type="molecule type" value="Genomic_DNA"/>
</dbReference>
<dbReference type="InterPro" id="IPR015422">
    <property type="entry name" value="PyrdxlP-dep_Trfase_small"/>
</dbReference>
<comment type="cofactor">
    <cofactor evidence="1">
        <name>pyridoxal 5'-phosphate</name>
        <dbReference type="ChEBI" id="CHEBI:597326"/>
    </cofactor>
</comment>
<evidence type="ECO:0000256" key="4">
    <source>
        <dbReference type="ARBA" id="ARBA00023239"/>
    </source>
</evidence>
<evidence type="ECO:0000256" key="5">
    <source>
        <dbReference type="ARBA" id="ARBA00037974"/>
    </source>
</evidence>
<keyword evidence="8" id="KW-1185">Reference proteome</keyword>
<dbReference type="PANTHER" id="PTHR43525:SF1">
    <property type="entry name" value="PROTEIN MALY"/>
    <property type="match status" value="1"/>
</dbReference>
<dbReference type="InterPro" id="IPR051798">
    <property type="entry name" value="Class-II_PLP-Dep_Aminotrans"/>
</dbReference>
<dbReference type="Pfam" id="PF00155">
    <property type="entry name" value="Aminotran_1_2"/>
    <property type="match status" value="1"/>
</dbReference>
<evidence type="ECO:0000256" key="2">
    <source>
        <dbReference type="ARBA" id="ARBA00012224"/>
    </source>
</evidence>
<organism evidence="7 8">
    <name type="scientific">Suilimivivens aceti</name>
    <dbReference type="NCBI Taxonomy" id="2981774"/>
    <lineage>
        <taxon>Bacteria</taxon>
        <taxon>Bacillati</taxon>
        <taxon>Bacillota</taxon>
        <taxon>Clostridia</taxon>
        <taxon>Lachnospirales</taxon>
        <taxon>Lachnospiraceae</taxon>
        <taxon>Suilimivivens</taxon>
    </lineage>
</organism>
<evidence type="ECO:0000256" key="1">
    <source>
        <dbReference type="ARBA" id="ARBA00001933"/>
    </source>
</evidence>
<dbReference type="CDD" id="cd00609">
    <property type="entry name" value="AAT_like"/>
    <property type="match status" value="1"/>
</dbReference>
<reference evidence="7 8" key="1">
    <citation type="journal article" date="2021" name="ISME Commun">
        <title>Automated analysis of genomic sequences facilitates high-throughput and comprehensive description of bacteria.</title>
        <authorList>
            <person name="Hitch T.C.A."/>
        </authorList>
    </citation>
    <scope>NUCLEOTIDE SEQUENCE [LARGE SCALE GENOMIC DNA]</scope>
    <source>
        <strain evidence="7 8">Sanger_18</strain>
    </source>
</reference>
<dbReference type="InterPro" id="IPR015421">
    <property type="entry name" value="PyrdxlP-dep_Trfase_major"/>
</dbReference>
<evidence type="ECO:0000313" key="8">
    <source>
        <dbReference type="Proteomes" id="UP001652432"/>
    </source>
</evidence>